<dbReference type="InterPro" id="IPR031322">
    <property type="entry name" value="Shikimate/glucono_kinase"/>
</dbReference>
<evidence type="ECO:0000256" key="1">
    <source>
        <dbReference type="ARBA" id="ARBA00004842"/>
    </source>
</evidence>
<dbReference type="PANTHER" id="PTHR21087">
    <property type="entry name" value="SHIKIMATE KINASE"/>
    <property type="match status" value="1"/>
</dbReference>
<keyword evidence="4" id="KW-0028">Amino-acid biosynthesis</keyword>
<dbReference type="InterPro" id="IPR027417">
    <property type="entry name" value="P-loop_NTPase"/>
</dbReference>
<dbReference type="GO" id="GO:0009423">
    <property type="term" value="P:chorismate biosynthetic process"/>
    <property type="evidence" value="ECO:0007669"/>
    <property type="project" value="UniProtKB-UniPathway"/>
</dbReference>
<keyword evidence="8" id="KW-0067">ATP-binding</keyword>
<dbReference type="PROSITE" id="PS01128">
    <property type="entry name" value="SHIKIMATE_KINASE"/>
    <property type="match status" value="1"/>
</dbReference>
<dbReference type="SUPFAM" id="SSF52540">
    <property type="entry name" value="P-loop containing nucleoside triphosphate hydrolases"/>
    <property type="match status" value="1"/>
</dbReference>
<sequence>MPAAILIGPPGAGKSSVGKSLAQKLDLDFHDTDHLIEESVGVSVSEIFLDKGEAFFREKEKEIVASEIQNFNGVLSLGGGSVLDPLTAEILTNSGHPIIFLDVSLSSAAPRIGFNRDRPLLVGNPRAKWQELMNIRRPIYEKLATITVSTDSSTPSQVAQEIVTLLAAKKGAQ</sequence>
<dbReference type="AlphaFoldDB" id="A0A6J6JTR5"/>
<protein>
    <recommendedName>
        <fullName evidence="3">shikimate kinase</fullName>
        <ecNumber evidence="3">2.7.1.71</ecNumber>
    </recommendedName>
</protein>
<dbReference type="PANTHER" id="PTHR21087:SF16">
    <property type="entry name" value="SHIKIMATE KINASE 1, CHLOROPLASTIC"/>
    <property type="match status" value="1"/>
</dbReference>
<proteinExistence type="inferred from homology"/>
<dbReference type="HAMAP" id="MF_00109">
    <property type="entry name" value="Shikimate_kinase"/>
    <property type="match status" value="1"/>
</dbReference>
<dbReference type="CDD" id="cd00464">
    <property type="entry name" value="SK"/>
    <property type="match status" value="1"/>
</dbReference>
<dbReference type="GO" id="GO:0005829">
    <property type="term" value="C:cytosol"/>
    <property type="evidence" value="ECO:0007669"/>
    <property type="project" value="TreeGrafter"/>
</dbReference>
<evidence type="ECO:0000256" key="9">
    <source>
        <dbReference type="ARBA" id="ARBA00023141"/>
    </source>
</evidence>
<dbReference type="GO" id="GO:0004765">
    <property type="term" value="F:shikimate kinase activity"/>
    <property type="evidence" value="ECO:0007669"/>
    <property type="project" value="UniProtKB-EC"/>
</dbReference>
<comment type="similarity">
    <text evidence="2">Belongs to the shikimate kinase family.</text>
</comment>
<dbReference type="GO" id="GO:0008652">
    <property type="term" value="P:amino acid biosynthetic process"/>
    <property type="evidence" value="ECO:0007669"/>
    <property type="project" value="UniProtKB-KW"/>
</dbReference>
<evidence type="ECO:0000256" key="10">
    <source>
        <dbReference type="ARBA" id="ARBA00048567"/>
    </source>
</evidence>
<keyword evidence="7" id="KW-0418">Kinase</keyword>
<dbReference type="Gene3D" id="3.40.50.300">
    <property type="entry name" value="P-loop containing nucleotide triphosphate hydrolases"/>
    <property type="match status" value="1"/>
</dbReference>
<evidence type="ECO:0000256" key="7">
    <source>
        <dbReference type="ARBA" id="ARBA00022777"/>
    </source>
</evidence>
<evidence type="ECO:0000256" key="5">
    <source>
        <dbReference type="ARBA" id="ARBA00022679"/>
    </source>
</evidence>
<dbReference type="Pfam" id="PF01202">
    <property type="entry name" value="SKI"/>
    <property type="match status" value="1"/>
</dbReference>
<gene>
    <name evidence="11" type="ORF">UFOPK2162_00325</name>
</gene>
<dbReference type="EMBL" id="CAEZVZ010000028">
    <property type="protein sequence ID" value="CAB4639725.1"/>
    <property type="molecule type" value="Genomic_DNA"/>
</dbReference>
<organism evidence="11">
    <name type="scientific">freshwater metagenome</name>
    <dbReference type="NCBI Taxonomy" id="449393"/>
    <lineage>
        <taxon>unclassified sequences</taxon>
        <taxon>metagenomes</taxon>
        <taxon>ecological metagenomes</taxon>
    </lineage>
</organism>
<evidence type="ECO:0000256" key="2">
    <source>
        <dbReference type="ARBA" id="ARBA00006997"/>
    </source>
</evidence>
<dbReference type="InterPro" id="IPR023000">
    <property type="entry name" value="Shikimate_kinase_CS"/>
</dbReference>
<name>A0A6J6JTR5_9ZZZZ</name>
<dbReference type="InterPro" id="IPR000623">
    <property type="entry name" value="Shikimate_kinase/TSH1"/>
</dbReference>
<comment type="pathway">
    <text evidence="1">Metabolic intermediate biosynthesis; chorismate biosynthesis; chorismate from D-erythrose 4-phosphate and phosphoenolpyruvate: step 5/7.</text>
</comment>
<comment type="catalytic activity">
    <reaction evidence="10">
        <text>shikimate + ATP = 3-phosphoshikimate + ADP + H(+)</text>
        <dbReference type="Rhea" id="RHEA:13121"/>
        <dbReference type="ChEBI" id="CHEBI:15378"/>
        <dbReference type="ChEBI" id="CHEBI:30616"/>
        <dbReference type="ChEBI" id="CHEBI:36208"/>
        <dbReference type="ChEBI" id="CHEBI:145989"/>
        <dbReference type="ChEBI" id="CHEBI:456216"/>
        <dbReference type="EC" id="2.7.1.71"/>
    </reaction>
</comment>
<keyword evidence="6" id="KW-0547">Nucleotide-binding</keyword>
<dbReference type="PRINTS" id="PR01100">
    <property type="entry name" value="SHIKIMTKNASE"/>
</dbReference>
<reference evidence="11" key="1">
    <citation type="submission" date="2020-05" db="EMBL/GenBank/DDBJ databases">
        <authorList>
            <person name="Chiriac C."/>
            <person name="Salcher M."/>
            <person name="Ghai R."/>
            <person name="Kavagutti S V."/>
        </authorList>
    </citation>
    <scope>NUCLEOTIDE SEQUENCE</scope>
</reference>
<dbReference type="EC" id="2.7.1.71" evidence="3"/>
<evidence type="ECO:0000256" key="3">
    <source>
        <dbReference type="ARBA" id="ARBA00012154"/>
    </source>
</evidence>
<evidence type="ECO:0000256" key="6">
    <source>
        <dbReference type="ARBA" id="ARBA00022741"/>
    </source>
</evidence>
<keyword evidence="9" id="KW-0057">Aromatic amino acid biosynthesis</keyword>
<evidence type="ECO:0000256" key="8">
    <source>
        <dbReference type="ARBA" id="ARBA00022840"/>
    </source>
</evidence>
<keyword evidence="5" id="KW-0808">Transferase</keyword>
<dbReference type="UniPathway" id="UPA00053">
    <property type="reaction ID" value="UER00088"/>
</dbReference>
<evidence type="ECO:0000256" key="4">
    <source>
        <dbReference type="ARBA" id="ARBA00022605"/>
    </source>
</evidence>
<dbReference type="GO" id="GO:0005524">
    <property type="term" value="F:ATP binding"/>
    <property type="evidence" value="ECO:0007669"/>
    <property type="project" value="UniProtKB-KW"/>
</dbReference>
<dbReference type="GO" id="GO:0009073">
    <property type="term" value="P:aromatic amino acid family biosynthetic process"/>
    <property type="evidence" value="ECO:0007669"/>
    <property type="project" value="UniProtKB-KW"/>
</dbReference>
<evidence type="ECO:0000313" key="11">
    <source>
        <dbReference type="EMBL" id="CAB4639725.1"/>
    </source>
</evidence>
<accession>A0A6J6JTR5</accession>